<dbReference type="InterPro" id="IPR017205">
    <property type="entry name" value="Sig_transdc_His_kinase_ChrS"/>
</dbReference>
<evidence type="ECO:0000259" key="5">
    <source>
        <dbReference type="Pfam" id="PF02518"/>
    </source>
</evidence>
<evidence type="ECO:0000256" key="4">
    <source>
        <dbReference type="SAM" id="Phobius"/>
    </source>
</evidence>
<reference evidence="7 8" key="1">
    <citation type="submission" date="2018-07" db="EMBL/GenBank/DDBJ databases">
        <title>Genome sequence of Rhodococcus rhodnii ATCC 35071 from Rhodnius prolixus.</title>
        <authorList>
            <person name="Patel V."/>
            <person name="Vogel K.J."/>
        </authorList>
    </citation>
    <scope>NUCLEOTIDE SEQUENCE [LARGE SCALE GENOMIC DNA]</scope>
    <source>
        <strain evidence="7 8">ATCC 35071</strain>
    </source>
</reference>
<feature type="transmembrane region" description="Helical" evidence="4">
    <location>
        <begin position="144"/>
        <end position="167"/>
    </location>
</feature>
<evidence type="ECO:0000313" key="7">
    <source>
        <dbReference type="EMBL" id="TXG92388.1"/>
    </source>
</evidence>
<dbReference type="AlphaFoldDB" id="A0A6P2CMY3"/>
<sequence>MHAEQNRPQPSPLAHPSPLAPVFRGIETSLHVLVIVLAAIVVVRAVVQEQQHTVVVVVLVAAFVAVYLWGIARRVRPPATWVWLAALSVVWCALMMFGPDAGYLVFGLFFLYLHLLRPPWNYVAVVAGTIVAIAGTAAQSGLSAAVVIGPVIGAAVATGIALGYRALFREAAERQRLIDELMHTREQLANQSRTAGTMTERARLAGEIHDTVAQGLSSIQMLLHSVESAAPDHPSLDRIRLARQTAAESLAETRRLIADLAPAPLDDTTLADALARITARAGDSDIEAEMLVEGEQVRLPMRIEAALVRIAQGAVSNVVRHSHASRMRVTLTYGPGDVSLDVVDDGTGFDTTTASFGLESIARRVETLGGTASVESEPGMTAVAVSIPVPDGGDT</sequence>
<evidence type="ECO:0000256" key="3">
    <source>
        <dbReference type="ARBA" id="ARBA00023012"/>
    </source>
</evidence>
<feature type="transmembrane region" description="Helical" evidence="4">
    <location>
        <begin position="120"/>
        <end position="138"/>
    </location>
</feature>
<dbReference type="InterPro" id="IPR036890">
    <property type="entry name" value="HATPase_C_sf"/>
</dbReference>
<name>A0A6P2CMY3_9NOCA</name>
<accession>A0A6P2CMY3</accession>
<gene>
    <name evidence="7" type="ORF">DW322_04130</name>
</gene>
<feature type="domain" description="Histidine kinase/HSP90-like ATPase" evidence="5">
    <location>
        <begin position="305"/>
        <end position="389"/>
    </location>
</feature>
<dbReference type="InterPro" id="IPR003594">
    <property type="entry name" value="HATPase_dom"/>
</dbReference>
<dbReference type="InterPro" id="IPR011712">
    <property type="entry name" value="Sig_transdc_His_kin_sub3_dim/P"/>
</dbReference>
<keyword evidence="4" id="KW-0472">Membrane</keyword>
<dbReference type="Gene3D" id="1.20.5.1930">
    <property type="match status" value="1"/>
</dbReference>
<dbReference type="PANTHER" id="PTHR24421:SF62">
    <property type="entry name" value="SENSORY TRANSDUCTION HISTIDINE KINASE"/>
    <property type="match status" value="1"/>
</dbReference>
<comment type="caution">
    <text evidence="7">The sequence shown here is derived from an EMBL/GenBank/DDBJ whole genome shotgun (WGS) entry which is preliminary data.</text>
</comment>
<organism evidence="7 8">
    <name type="scientific">Rhodococcus rhodnii</name>
    <dbReference type="NCBI Taxonomy" id="38312"/>
    <lineage>
        <taxon>Bacteria</taxon>
        <taxon>Bacillati</taxon>
        <taxon>Actinomycetota</taxon>
        <taxon>Actinomycetes</taxon>
        <taxon>Mycobacteriales</taxon>
        <taxon>Nocardiaceae</taxon>
        <taxon>Rhodococcus</taxon>
    </lineage>
</organism>
<evidence type="ECO:0000259" key="6">
    <source>
        <dbReference type="Pfam" id="PF07730"/>
    </source>
</evidence>
<proteinExistence type="predicted"/>
<evidence type="ECO:0000256" key="2">
    <source>
        <dbReference type="ARBA" id="ARBA00022777"/>
    </source>
</evidence>
<dbReference type="GO" id="GO:0046983">
    <property type="term" value="F:protein dimerization activity"/>
    <property type="evidence" value="ECO:0007669"/>
    <property type="project" value="InterPro"/>
</dbReference>
<feature type="transmembrane region" description="Helical" evidence="4">
    <location>
        <begin position="28"/>
        <end position="47"/>
    </location>
</feature>
<feature type="domain" description="Signal transduction histidine kinase subgroup 3 dimerisation and phosphoacceptor" evidence="6">
    <location>
        <begin position="200"/>
        <end position="264"/>
    </location>
</feature>
<dbReference type="EMBL" id="QRCM01000001">
    <property type="protein sequence ID" value="TXG92388.1"/>
    <property type="molecule type" value="Genomic_DNA"/>
</dbReference>
<dbReference type="PIRSF" id="PIRSF037434">
    <property type="entry name" value="STHK_ChrS"/>
    <property type="match status" value="1"/>
</dbReference>
<keyword evidence="1" id="KW-0808">Transferase</keyword>
<dbReference type="GO" id="GO:0000155">
    <property type="term" value="F:phosphorelay sensor kinase activity"/>
    <property type="evidence" value="ECO:0007669"/>
    <property type="project" value="InterPro"/>
</dbReference>
<dbReference type="Pfam" id="PF07730">
    <property type="entry name" value="HisKA_3"/>
    <property type="match status" value="1"/>
</dbReference>
<dbReference type="PANTHER" id="PTHR24421">
    <property type="entry name" value="NITRATE/NITRITE SENSOR PROTEIN NARX-RELATED"/>
    <property type="match status" value="1"/>
</dbReference>
<dbReference type="SUPFAM" id="SSF55874">
    <property type="entry name" value="ATPase domain of HSP90 chaperone/DNA topoisomerase II/histidine kinase"/>
    <property type="match status" value="1"/>
</dbReference>
<dbReference type="Gene3D" id="3.30.565.10">
    <property type="entry name" value="Histidine kinase-like ATPase, C-terminal domain"/>
    <property type="match status" value="1"/>
</dbReference>
<evidence type="ECO:0000313" key="8">
    <source>
        <dbReference type="Proteomes" id="UP000471120"/>
    </source>
</evidence>
<dbReference type="RefSeq" id="WP_051111352.1">
    <property type="nucleotide sequence ID" value="NZ_QRCM01000001.1"/>
</dbReference>
<keyword evidence="3" id="KW-0902">Two-component regulatory system</keyword>
<keyword evidence="4" id="KW-0812">Transmembrane</keyword>
<dbReference type="GO" id="GO:0016020">
    <property type="term" value="C:membrane"/>
    <property type="evidence" value="ECO:0007669"/>
    <property type="project" value="InterPro"/>
</dbReference>
<dbReference type="Proteomes" id="UP000471120">
    <property type="component" value="Unassembled WGS sequence"/>
</dbReference>
<dbReference type="CDD" id="cd16917">
    <property type="entry name" value="HATPase_UhpB-NarQ-NarX-like"/>
    <property type="match status" value="1"/>
</dbReference>
<feature type="transmembrane region" description="Helical" evidence="4">
    <location>
        <begin position="54"/>
        <end position="72"/>
    </location>
</feature>
<feature type="transmembrane region" description="Helical" evidence="4">
    <location>
        <begin position="84"/>
        <end position="113"/>
    </location>
</feature>
<dbReference type="Pfam" id="PF02518">
    <property type="entry name" value="HATPase_c"/>
    <property type="match status" value="1"/>
</dbReference>
<keyword evidence="2 7" id="KW-0418">Kinase</keyword>
<dbReference type="InterPro" id="IPR050482">
    <property type="entry name" value="Sensor_HK_TwoCompSys"/>
</dbReference>
<protein>
    <submittedName>
        <fullName evidence="7">Sensor histidine kinase</fullName>
    </submittedName>
</protein>
<evidence type="ECO:0000256" key="1">
    <source>
        <dbReference type="ARBA" id="ARBA00022679"/>
    </source>
</evidence>
<keyword evidence="4" id="KW-1133">Transmembrane helix</keyword>